<sequence>MSFGSSTQSEEYSNEEPAMITVPAPNLLLFLSSSSELKDTMTMWKTSEFKNFHQSSIYGNINLYFQEIMCNQLLAIKDINPSTKRWTSNVMVIEKSFPRTRSSGILFQKLMLIDAKGSKVQATIFGADIEVLQTTLEIFSSYAISNAQVRSIPEQHQIVENEYQWTIHGRTSIEKIKDDQLTIRSLNFNFTTLTALENNIDSTTSANVHSETTADTQSSTRPKNINVLLAILEVGPIQMKKNFKNHKDEETPLQEIIVIDDQLKPTTLTL</sequence>
<keyword evidence="1" id="KW-0238">DNA-binding</keyword>
<organism evidence="1 2">
    <name type="scientific">Camellia lanceoleosa</name>
    <dbReference type="NCBI Taxonomy" id="1840588"/>
    <lineage>
        <taxon>Eukaryota</taxon>
        <taxon>Viridiplantae</taxon>
        <taxon>Streptophyta</taxon>
        <taxon>Embryophyta</taxon>
        <taxon>Tracheophyta</taxon>
        <taxon>Spermatophyta</taxon>
        <taxon>Magnoliopsida</taxon>
        <taxon>eudicotyledons</taxon>
        <taxon>Gunneridae</taxon>
        <taxon>Pentapetalae</taxon>
        <taxon>asterids</taxon>
        <taxon>Ericales</taxon>
        <taxon>Theaceae</taxon>
        <taxon>Camellia</taxon>
    </lineage>
</organism>
<dbReference type="EMBL" id="CM045769">
    <property type="protein sequence ID" value="KAI7995523.1"/>
    <property type="molecule type" value="Genomic_DNA"/>
</dbReference>
<proteinExistence type="predicted"/>
<comment type="caution">
    <text evidence="1">The sequence shown here is derived from an EMBL/GenBank/DDBJ whole genome shotgun (WGS) entry which is preliminary data.</text>
</comment>
<gene>
    <name evidence="1" type="ORF">LOK49_LG11G00735</name>
</gene>
<reference evidence="1 2" key="1">
    <citation type="journal article" date="2022" name="Plant J.">
        <title>Chromosome-level genome of Camellia lanceoleosa provides a valuable resource for understanding genome evolution and self-incompatibility.</title>
        <authorList>
            <person name="Gong W."/>
            <person name="Xiao S."/>
            <person name="Wang L."/>
            <person name="Liao Z."/>
            <person name="Chang Y."/>
            <person name="Mo W."/>
            <person name="Hu G."/>
            <person name="Li W."/>
            <person name="Zhao G."/>
            <person name="Zhu H."/>
            <person name="Hu X."/>
            <person name="Ji K."/>
            <person name="Xiang X."/>
            <person name="Song Q."/>
            <person name="Yuan D."/>
            <person name="Jin S."/>
            <person name="Zhang L."/>
        </authorList>
    </citation>
    <scope>NUCLEOTIDE SEQUENCE [LARGE SCALE GENOMIC DNA]</scope>
    <source>
        <strain evidence="1">SQ_2022a</strain>
    </source>
</reference>
<name>A0ACC0G4L4_9ERIC</name>
<protein>
    <submittedName>
        <fullName evidence="1">Replication protein A 70 kDa DNA-binding subunit B</fullName>
    </submittedName>
</protein>
<keyword evidence="2" id="KW-1185">Reference proteome</keyword>
<accession>A0ACC0G4L4</accession>
<evidence type="ECO:0000313" key="2">
    <source>
        <dbReference type="Proteomes" id="UP001060215"/>
    </source>
</evidence>
<evidence type="ECO:0000313" key="1">
    <source>
        <dbReference type="EMBL" id="KAI7995523.1"/>
    </source>
</evidence>
<dbReference type="Proteomes" id="UP001060215">
    <property type="component" value="Chromosome 12"/>
</dbReference>